<sequence length="97" mass="9985">MQEKITGAFSTRRAAELAVERLVQEHGVDRKQVVVQARGRDNSAGTKAAGADTQSGHPGETKHGDPELNDVIEVSVSGGDASVIKSAMKDAGASSVG</sequence>
<evidence type="ECO:0000313" key="3">
    <source>
        <dbReference type="Proteomes" id="UP001589775"/>
    </source>
</evidence>
<organism evidence="2 3">
    <name type="scientific">Rhodopseudomonas telluris</name>
    <dbReference type="NCBI Taxonomy" id="644215"/>
    <lineage>
        <taxon>Bacteria</taxon>
        <taxon>Pseudomonadati</taxon>
        <taxon>Pseudomonadota</taxon>
        <taxon>Alphaproteobacteria</taxon>
        <taxon>Hyphomicrobiales</taxon>
        <taxon>Nitrobacteraceae</taxon>
        <taxon>Rhodopseudomonas</taxon>
    </lineage>
</organism>
<accession>A0ABV6ENA6</accession>
<evidence type="ECO:0000256" key="1">
    <source>
        <dbReference type="SAM" id="MobiDB-lite"/>
    </source>
</evidence>
<reference evidence="2 3" key="1">
    <citation type="submission" date="2024-09" db="EMBL/GenBank/DDBJ databases">
        <authorList>
            <person name="Sun Q."/>
            <person name="Mori K."/>
        </authorList>
    </citation>
    <scope>NUCLEOTIDE SEQUENCE [LARGE SCALE GENOMIC DNA]</scope>
    <source>
        <strain evidence="2 3">KCTC 23279</strain>
    </source>
</reference>
<protein>
    <submittedName>
        <fullName evidence="2">Uncharacterized protein</fullName>
    </submittedName>
</protein>
<evidence type="ECO:0000313" key="2">
    <source>
        <dbReference type="EMBL" id="MFC0239550.1"/>
    </source>
</evidence>
<proteinExistence type="predicted"/>
<dbReference type="EMBL" id="JBHLWM010000001">
    <property type="protein sequence ID" value="MFC0239550.1"/>
    <property type="molecule type" value="Genomic_DNA"/>
</dbReference>
<gene>
    <name evidence="2" type="ORF">ACFFJ6_03680</name>
</gene>
<comment type="caution">
    <text evidence="2">The sequence shown here is derived from an EMBL/GenBank/DDBJ whole genome shotgun (WGS) entry which is preliminary data.</text>
</comment>
<dbReference type="Proteomes" id="UP001589775">
    <property type="component" value="Unassembled WGS sequence"/>
</dbReference>
<name>A0ABV6ENA6_9BRAD</name>
<feature type="region of interest" description="Disordered" evidence="1">
    <location>
        <begin position="37"/>
        <end position="68"/>
    </location>
</feature>
<keyword evidence="3" id="KW-1185">Reference proteome</keyword>
<dbReference type="RefSeq" id="WP_378384476.1">
    <property type="nucleotide sequence ID" value="NZ_JBHLWM010000001.1"/>
</dbReference>